<dbReference type="InterPro" id="IPR012334">
    <property type="entry name" value="Pectin_lyas_fold"/>
</dbReference>
<organism evidence="6 7">
    <name type="scientific">Nitrospira tepida</name>
    <dbReference type="NCBI Taxonomy" id="2973512"/>
    <lineage>
        <taxon>Bacteria</taxon>
        <taxon>Pseudomonadati</taxon>
        <taxon>Nitrospirota</taxon>
        <taxon>Nitrospiria</taxon>
        <taxon>Nitrospirales</taxon>
        <taxon>Nitrospiraceae</taxon>
        <taxon>Nitrospira</taxon>
    </lineage>
</organism>
<reference evidence="6" key="1">
    <citation type="submission" date="2022-10" db="EMBL/GenBank/DDBJ databases">
        <authorList>
            <person name="Koch H."/>
        </authorList>
    </citation>
    <scope>NUCLEOTIDE SEQUENCE</scope>
    <source>
        <strain evidence="6">DNF</strain>
    </source>
</reference>
<keyword evidence="2" id="KW-0378">Hydrolase</keyword>
<dbReference type="Gene3D" id="2.160.20.10">
    <property type="entry name" value="Single-stranded right-handed beta-helix, Pectin lyase-like"/>
    <property type="match status" value="1"/>
</dbReference>
<sequence>MTPCRIIIAVIAWWISTAGTPALGEGELPQEQRDPRTIVVALDGSGEFRSIQAALDVAGKGDTIRIKAGVYPEDVTIHSKEDLKLIGEGIDTVTILGKDRVGVLHIGKWPYGATNIEISGMTINEHGGHAVGIFNGKGLVLHDLKVRGMLFGQQVQDVRIERCQIGGSETTGVQFADSQALLIGNVIHDNDHGVNIAGKSVVRLERNLITRQLFEAVVVTDQARAVVIANTLVKNGGAAAFLARSQSEVSGNIVSLNKVGFVVALTSQVQFSHNAFSETGEPYVRPGTPAVPAPELGNGSDLTADPGFLDPSRDDFRLRTDSPLIKVHDFAYLGALAPVSSER</sequence>
<evidence type="ECO:0000259" key="4">
    <source>
        <dbReference type="Pfam" id="PF01095"/>
    </source>
</evidence>
<dbReference type="SUPFAM" id="SSF51126">
    <property type="entry name" value="Pectin lyase-like"/>
    <property type="match status" value="1"/>
</dbReference>
<dbReference type="AlphaFoldDB" id="A0AA86MXY2"/>
<dbReference type="PANTHER" id="PTHR22990">
    <property type="entry name" value="F-BOX ONLY PROTEIN"/>
    <property type="match status" value="1"/>
</dbReference>
<dbReference type="KEGG" id="nti:DNFV4_01402"/>
<feature type="domain" description="Right handed beta helix" evidence="5">
    <location>
        <begin position="112"/>
        <end position="276"/>
    </location>
</feature>
<keyword evidence="3" id="KW-0063">Aspartyl esterase</keyword>
<keyword evidence="1" id="KW-0677">Repeat</keyword>
<evidence type="ECO:0008006" key="8">
    <source>
        <dbReference type="Google" id="ProtNLM"/>
    </source>
</evidence>
<evidence type="ECO:0000256" key="2">
    <source>
        <dbReference type="ARBA" id="ARBA00022801"/>
    </source>
</evidence>
<evidence type="ECO:0000256" key="3">
    <source>
        <dbReference type="ARBA" id="ARBA00023085"/>
    </source>
</evidence>
<dbReference type="RefSeq" id="WP_289267936.1">
    <property type="nucleotide sequence ID" value="NZ_OX365700.1"/>
</dbReference>
<name>A0AA86MXY2_9BACT</name>
<dbReference type="Pfam" id="PF13229">
    <property type="entry name" value="Beta_helix"/>
    <property type="match status" value="1"/>
</dbReference>
<dbReference type="GO" id="GO:0042545">
    <property type="term" value="P:cell wall modification"/>
    <property type="evidence" value="ECO:0007669"/>
    <property type="project" value="InterPro"/>
</dbReference>
<feature type="domain" description="Pectinesterase catalytic" evidence="4">
    <location>
        <begin position="38"/>
        <end position="99"/>
    </location>
</feature>
<evidence type="ECO:0000256" key="1">
    <source>
        <dbReference type="ARBA" id="ARBA00022737"/>
    </source>
</evidence>
<dbReference type="InterPro" id="IPR039448">
    <property type="entry name" value="Beta_helix"/>
</dbReference>
<dbReference type="InterPro" id="IPR051550">
    <property type="entry name" value="SCF-Subunits/Alg-Epimerases"/>
</dbReference>
<keyword evidence="7" id="KW-1185">Reference proteome</keyword>
<protein>
    <recommendedName>
        <fullName evidence="8">Right handed beta helix domain-containing protein</fullName>
    </recommendedName>
</protein>
<dbReference type="InterPro" id="IPR000070">
    <property type="entry name" value="Pectinesterase_cat"/>
</dbReference>
<dbReference type="InterPro" id="IPR011050">
    <property type="entry name" value="Pectin_lyase_fold/virulence"/>
</dbReference>
<dbReference type="PANTHER" id="PTHR22990:SF15">
    <property type="entry name" value="F-BOX ONLY PROTEIN 10"/>
    <property type="match status" value="1"/>
</dbReference>
<dbReference type="Pfam" id="PF01095">
    <property type="entry name" value="Pectinesterase"/>
    <property type="match status" value="1"/>
</dbReference>
<accession>A0AA86MXY2</accession>
<dbReference type="EMBL" id="OX365700">
    <property type="protein sequence ID" value="CAI4030970.1"/>
    <property type="molecule type" value="Genomic_DNA"/>
</dbReference>
<evidence type="ECO:0000313" key="6">
    <source>
        <dbReference type="EMBL" id="CAI4030970.1"/>
    </source>
</evidence>
<proteinExistence type="predicted"/>
<dbReference type="Proteomes" id="UP001179121">
    <property type="component" value="Chromosome"/>
</dbReference>
<dbReference type="GO" id="GO:0030599">
    <property type="term" value="F:pectinesterase activity"/>
    <property type="evidence" value="ECO:0007669"/>
    <property type="project" value="InterPro"/>
</dbReference>
<evidence type="ECO:0000313" key="7">
    <source>
        <dbReference type="Proteomes" id="UP001179121"/>
    </source>
</evidence>
<evidence type="ECO:0000259" key="5">
    <source>
        <dbReference type="Pfam" id="PF13229"/>
    </source>
</evidence>
<gene>
    <name evidence="6" type="ORF">DNFV4_01402</name>
</gene>